<keyword evidence="5 8" id="KW-0812">Transmembrane</keyword>
<evidence type="ECO:0000313" key="9">
    <source>
        <dbReference type="EMBL" id="MFC4766479.1"/>
    </source>
</evidence>
<comment type="subcellular location">
    <subcellularLocation>
        <location evidence="1">Cell membrane</location>
        <topology evidence="1">Multi-pass membrane protein</topology>
    </subcellularLocation>
</comment>
<dbReference type="EMBL" id="JBHSHC010000022">
    <property type="protein sequence ID" value="MFC4766479.1"/>
    <property type="molecule type" value="Genomic_DNA"/>
</dbReference>
<keyword evidence="6 8" id="KW-1133">Transmembrane helix</keyword>
<dbReference type="RefSeq" id="WP_380024362.1">
    <property type="nucleotide sequence ID" value="NZ_JBHSHC010000022.1"/>
</dbReference>
<keyword evidence="4" id="KW-1003">Cell membrane</keyword>
<dbReference type="InterPro" id="IPR011606">
    <property type="entry name" value="Brnchd-chn_aa_trnsp_permease"/>
</dbReference>
<reference evidence="10" key="1">
    <citation type="journal article" date="2019" name="Int. J. Syst. Evol. Microbiol.">
        <title>The Global Catalogue of Microorganisms (GCM) 10K type strain sequencing project: providing services to taxonomists for standard genome sequencing and annotation.</title>
        <authorList>
            <consortium name="The Broad Institute Genomics Platform"/>
            <consortium name="The Broad Institute Genome Sequencing Center for Infectious Disease"/>
            <person name="Wu L."/>
            <person name="Ma J."/>
        </authorList>
    </citation>
    <scope>NUCLEOTIDE SEQUENCE [LARGE SCALE GENOMIC DNA]</scope>
    <source>
        <strain evidence="10">WYCCWR 12678</strain>
    </source>
</reference>
<feature type="transmembrane region" description="Helical" evidence="8">
    <location>
        <begin position="163"/>
        <end position="180"/>
    </location>
</feature>
<organism evidence="9 10">
    <name type="scientific">Effusibacillus consociatus</name>
    <dbReference type="NCBI Taxonomy" id="1117041"/>
    <lineage>
        <taxon>Bacteria</taxon>
        <taxon>Bacillati</taxon>
        <taxon>Bacillota</taxon>
        <taxon>Bacilli</taxon>
        <taxon>Bacillales</taxon>
        <taxon>Alicyclobacillaceae</taxon>
        <taxon>Effusibacillus</taxon>
    </lineage>
</organism>
<comment type="caution">
    <text evidence="9">The sequence shown here is derived from an EMBL/GenBank/DDBJ whole genome shotgun (WGS) entry which is preliminary data.</text>
</comment>
<dbReference type="PANTHER" id="PTHR34979">
    <property type="entry name" value="INNER MEMBRANE PROTEIN YGAZ"/>
    <property type="match status" value="1"/>
</dbReference>
<dbReference type="Proteomes" id="UP001596002">
    <property type="component" value="Unassembled WGS sequence"/>
</dbReference>
<dbReference type="Pfam" id="PF03591">
    <property type="entry name" value="AzlC"/>
    <property type="match status" value="1"/>
</dbReference>
<evidence type="ECO:0000313" key="10">
    <source>
        <dbReference type="Proteomes" id="UP001596002"/>
    </source>
</evidence>
<feature type="transmembrane region" description="Helical" evidence="8">
    <location>
        <begin position="211"/>
        <end position="230"/>
    </location>
</feature>
<evidence type="ECO:0000256" key="7">
    <source>
        <dbReference type="ARBA" id="ARBA00023136"/>
    </source>
</evidence>
<evidence type="ECO:0000256" key="2">
    <source>
        <dbReference type="ARBA" id="ARBA00010735"/>
    </source>
</evidence>
<feature type="transmembrane region" description="Helical" evidence="8">
    <location>
        <begin position="51"/>
        <end position="81"/>
    </location>
</feature>
<evidence type="ECO:0000256" key="1">
    <source>
        <dbReference type="ARBA" id="ARBA00004651"/>
    </source>
</evidence>
<feature type="transmembrane region" description="Helical" evidence="8">
    <location>
        <begin position="132"/>
        <end position="151"/>
    </location>
</feature>
<feature type="transmembrane region" description="Helical" evidence="8">
    <location>
        <begin position="185"/>
        <end position="205"/>
    </location>
</feature>
<evidence type="ECO:0000256" key="3">
    <source>
        <dbReference type="ARBA" id="ARBA00022448"/>
    </source>
</evidence>
<sequence length="236" mass="25621">MKRDLSLTQWRQGLLDAAPIAVSIIIFGAIFGMLSSQTGLSAWESVGMSLIVYAGSAQFTALAMLAEHAGIWSIVLATFLLNSRHFLMGLSMSPHYSSFSKTFINGSAFFLTDEQYAITLNRFRHNPSNKSYIVTVSLTLYFGWALGTWIGTAAGSWIPDPNALGLGFSFTAMFLALAYYQLVSVLRILTFLVCGVLAICFAFVLPNGLHLLGAGAIAFMIGYFSQPVVAKEVKMA</sequence>
<name>A0ABV9PY84_9BACL</name>
<accession>A0ABV9PY84</accession>
<feature type="transmembrane region" description="Helical" evidence="8">
    <location>
        <begin position="12"/>
        <end position="31"/>
    </location>
</feature>
<evidence type="ECO:0000256" key="6">
    <source>
        <dbReference type="ARBA" id="ARBA00022989"/>
    </source>
</evidence>
<evidence type="ECO:0000256" key="4">
    <source>
        <dbReference type="ARBA" id="ARBA00022475"/>
    </source>
</evidence>
<keyword evidence="7 8" id="KW-0472">Membrane</keyword>
<gene>
    <name evidence="9" type="ORF">ACFO8Q_03655</name>
</gene>
<evidence type="ECO:0000256" key="5">
    <source>
        <dbReference type="ARBA" id="ARBA00022692"/>
    </source>
</evidence>
<proteinExistence type="inferred from homology"/>
<evidence type="ECO:0000256" key="8">
    <source>
        <dbReference type="SAM" id="Phobius"/>
    </source>
</evidence>
<keyword evidence="3" id="KW-0813">Transport</keyword>
<protein>
    <submittedName>
        <fullName evidence="9">AzlC family ABC transporter permease</fullName>
    </submittedName>
</protein>
<comment type="similarity">
    <text evidence="2">Belongs to the AzlC family.</text>
</comment>
<keyword evidence="10" id="KW-1185">Reference proteome</keyword>
<dbReference type="PANTHER" id="PTHR34979:SF1">
    <property type="entry name" value="INNER MEMBRANE PROTEIN YGAZ"/>
    <property type="match status" value="1"/>
</dbReference>